<reference evidence="2" key="2">
    <citation type="submission" date="2020-10" db="EMBL/GenBank/DDBJ databases">
        <authorList>
            <person name="Peck L.D."/>
            <person name="Nowell R.W."/>
            <person name="Flood J."/>
            <person name="Ryan M.J."/>
            <person name="Barraclough T.G."/>
        </authorList>
    </citation>
    <scope>NUCLEOTIDE SEQUENCE</scope>
    <source>
        <strain evidence="2">IMI 127659i</strain>
    </source>
</reference>
<accession>A0A9P7HSJ9</accession>
<protein>
    <submittedName>
        <fullName evidence="2">Uncharacterized protein</fullName>
    </submittedName>
</protein>
<reference evidence="2" key="1">
    <citation type="journal article" date="2020" name="bioRxiv">
        <title>Historical genomics reveals the evolutionary mechanisms behind multiple outbreaks of the host-specific coffee wilt pathogen Fusarium xylarioides.</title>
        <authorList>
            <person name="Peck D."/>
            <person name="Nowell R.W."/>
            <person name="Flood J."/>
            <person name="Ryan M.J."/>
            <person name="Barraclough T.G."/>
        </authorList>
    </citation>
    <scope>NUCLEOTIDE SEQUENCE</scope>
    <source>
        <strain evidence="2">IMI 127659i</strain>
    </source>
</reference>
<evidence type="ECO:0000313" key="3">
    <source>
        <dbReference type="Proteomes" id="UP000750502"/>
    </source>
</evidence>
<dbReference type="Proteomes" id="UP000750502">
    <property type="component" value="Unassembled WGS sequence"/>
</dbReference>
<dbReference type="EMBL" id="JADFTT010000372">
    <property type="protein sequence ID" value="KAG5762471.1"/>
    <property type="molecule type" value="Genomic_DNA"/>
</dbReference>
<gene>
    <name evidence="2" type="ORF">H9Q72_009409</name>
</gene>
<dbReference type="OrthoDB" id="5085548at2759"/>
<proteinExistence type="predicted"/>
<name>A0A9P7HSJ9_9HYPO</name>
<evidence type="ECO:0000313" key="2">
    <source>
        <dbReference type="EMBL" id="KAG5762471.1"/>
    </source>
</evidence>
<feature type="coiled-coil region" evidence="1">
    <location>
        <begin position="236"/>
        <end position="297"/>
    </location>
</feature>
<sequence>MNANKVRELLSSERIKYMALAYANEGDVLALRMTPPSGCTEWYVSTNLDADTTGSYEFVVIDRVVYNYLILNDAAVENPRSGGPIRDKLALEACSKLCSAGYRVLAWRPRCDEVMPFMDEEGNTLPIAERPSIENWPELGVTRLREQNLQLKSRAIWREAQEIQDKIWESKRIIQSLGALSKNSALYMKDVTDLEAANNNGNKDPRMAELLEGLLNKMAFLFSAESAKYAERQAIVQEKKDALANALSQKKEVQKRYDDEYASNGQSRRLVEIASDLKDARDKMENAELARWDAEYKMQAAKRNLLQ</sequence>
<comment type="caution">
    <text evidence="2">The sequence shown here is derived from an EMBL/GenBank/DDBJ whole genome shotgun (WGS) entry which is preliminary data.</text>
</comment>
<organism evidence="2 3">
    <name type="scientific">Fusarium xylarioides</name>
    <dbReference type="NCBI Taxonomy" id="221167"/>
    <lineage>
        <taxon>Eukaryota</taxon>
        <taxon>Fungi</taxon>
        <taxon>Dikarya</taxon>
        <taxon>Ascomycota</taxon>
        <taxon>Pezizomycotina</taxon>
        <taxon>Sordariomycetes</taxon>
        <taxon>Hypocreomycetidae</taxon>
        <taxon>Hypocreales</taxon>
        <taxon>Nectriaceae</taxon>
        <taxon>Fusarium</taxon>
        <taxon>Fusarium fujikuroi species complex</taxon>
    </lineage>
</organism>
<keyword evidence="3" id="KW-1185">Reference proteome</keyword>
<evidence type="ECO:0000256" key="1">
    <source>
        <dbReference type="SAM" id="Coils"/>
    </source>
</evidence>
<keyword evidence="1" id="KW-0175">Coiled coil</keyword>
<dbReference type="AlphaFoldDB" id="A0A9P7HSJ9"/>